<dbReference type="InterPro" id="IPR050630">
    <property type="entry name" value="WD_repeat_EMAP"/>
</dbReference>
<keyword evidence="5" id="KW-0677">Repeat</keyword>
<comment type="subunit">
    <text evidence="12">Microtubule inner protein component of sperm flagellar doublet microtubules. Interacts with BRCA2. Interacts with the CCT chaperonin complex. Interacts with HSP70. Interacts with AK8. Interacts with CFAP45. Interacts with DNAI1. Interacts with IQDC.</text>
</comment>
<dbReference type="SUPFAM" id="SSF50998">
    <property type="entry name" value="Quinoprotein alcohol dehydrogenase-like"/>
    <property type="match status" value="1"/>
</dbReference>
<dbReference type="PROSITE" id="PS50082">
    <property type="entry name" value="WD_REPEATS_2"/>
    <property type="match status" value="5"/>
</dbReference>
<reference evidence="14" key="1">
    <citation type="submission" date="2020-04" db="EMBL/GenBank/DDBJ databases">
        <authorList>
            <person name="Alioto T."/>
            <person name="Alioto T."/>
            <person name="Gomez Garrido J."/>
        </authorList>
    </citation>
    <scope>NUCLEOTIDE SEQUENCE</scope>
    <source>
        <strain evidence="14">A484AB</strain>
    </source>
</reference>
<comment type="function">
    <text evidence="11">Microtubule inner protein (MIP) part of the dynein-decorated doublet microtubules (DMTs) in cilia axoneme. Important for proper ciliary and flagellar beating. May act in cooperation with CFAP45 and axonemal dynein subunit DNAH11. May play a role in cell growth and/or survival.</text>
</comment>
<dbReference type="InterPro" id="IPR015943">
    <property type="entry name" value="WD40/YVTN_repeat-like_dom_sf"/>
</dbReference>
<dbReference type="AlphaFoldDB" id="A0A6S7HLH5"/>
<dbReference type="GO" id="GO:0031514">
    <property type="term" value="C:motile cilium"/>
    <property type="evidence" value="ECO:0007669"/>
    <property type="project" value="UniProtKB-SubCell"/>
</dbReference>
<feature type="domain" description="EML-like first beta-propeller" evidence="13">
    <location>
        <begin position="53"/>
        <end position="309"/>
    </location>
</feature>
<dbReference type="PROSITE" id="PS50294">
    <property type="entry name" value="WD_REPEATS_REGION"/>
    <property type="match status" value="3"/>
</dbReference>
<evidence type="ECO:0000256" key="3">
    <source>
        <dbReference type="ARBA" id="ARBA00022490"/>
    </source>
</evidence>
<dbReference type="OrthoDB" id="6252103at2759"/>
<dbReference type="Gene3D" id="2.130.10.10">
    <property type="entry name" value="YVTN repeat-like/Quinoprotein amine dehydrogenase"/>
    <property type="match status" value="3"/>
</dbReference>
<evidence type="ECO:0000259" key="13">
    <source>
        <dbReference type="Pfam" id="PF23409"/>
    </source>
</evidence>
<evidence type="ECO:0000256" key="8">
    <source>
        <dbReference type="ARBA" id="ARBA00023273"/>
    </source>
</evidence>
<dbReference type="PANTHER" id="PTHR13720:SF14">
    <property type="entry name" value="CILIA- AND FLAGELLA-ASSOCIATED PROTEIN 52"/>
    <property type="match status" value="1"/>
</dbReference>
<evidence type="ECO:0000256" key="12">
    <source>
        <dbReference type="ARBA" id="ARBA00047117"/>
    </source>
</evidence>
<keyword evidence="3" id="KW-0963">Cytoplasm</keyword>
<dbReference type="FunFam" id="2.130.10.10:FF:000173">
    <property type="entry name" value="Cilia- and flagella-associated protein 52"/>
    <property type="match status" value="1"/>
</dbReference>
<dbReference type="SMART" id="SM00320">
    <property type="entry name" value="WD40"/>
    <property type="match status" value="10"/>
</dbReference>
<dbReference type="InterPro" id="IPR001680">
    <property type="entry name" value="WD40_rpt"/>
</dbReference>
<keyword evidence="8" id="KW-0966">Cell projection</keyword>
<accession>A0A6S7HLH5</accession>
<dbReference type="GO" id="GO:0005930">
    <property type="term" value="C:axoneme"/>
    <property type="evidence" value="ECO:0007669"/>
    <property type="project" value="UniProtKB-ARBA"/>
</dbReference>
<dbReference type="InterPro" id="IPR019775">
    <property type="entry name" value="WD40_repeat_CS"/>
</dbReference>
<evidence type="ECO:0000256" key="11">
    <source>
        <dbReference type="ARBA" id="ARBA00046056"/>
    </source>
</evidence>
<gene>
    <name evidence="14" type="ORF">PACLA_8A008848</name>
</gene>
<evidence type="ECO:0000256" key="5">
    <source>
        <dbReference type="ARBA" id="ARBA00022737"/>
    </source>
</evidence>
<dbReference type="Pfam" id="PF23409">
    <property type="entry name" value="Beta-prop_EML"/>
    <property type="match status" value="1"/>
</dbReference>
<dbReference type="Proteomes" id="UP001152795">
    <property type="component" value="Unassembled WGS sequence"/>
</dbReference>
<evidence type="ECO:0000256" key="7">
    <source>
        <dbReference type="ARBA" id="ARBA00023069"/>
    </source>
</evidence>
<comment type="caution">
    <text evidence="14">The sequence shown here is derived from an EMBL/GenBank/DDBJ whole genome shotgun (WGS) entry which is preliminary data.</text>
</comment>
<dbReference type="FunFam" id="2.130.10.10:FF:000207">
    <property type="entry name" value="Cilia- and flagella-associated protein 52"/>
    <property type="match status" value="1"/>
</dbReference>
<evidence type="ECO:0000313" key="14">
    <source>
        <dbReference type="EMBL" id="CAB3995527.1"/>
    </source>
</evidence>
<organism evidence="14 15">
    <name type="scientific">Paramuricea clavata</name>
    <name type="common">Red gorgonian</name>
    <name type="synonym">Violescent sea-whip</name>
    <dbReference type="NCBI Taxonomy" id="317549"/>
    <lineage>
        <taxon>Eukaryota</taxon>
        <taxon>Metazoa</taxon>
        <taxon>Cnidaria</taxon>
        <taxon>Anthozoa</taxon>
        <taxon>Octocorallia</taxon>
        <taxon>Malacalcyonacea</taxon>
        <taxon>Plexauridae</taxon>
        <taxon>Paramuricea</taxon>
    </lineage>
</organism>
<keyword evidence="7" id="KW-0969">Cilium</keyword>
<protein>
    <recommendedName>
        <fullName evidence="10">Cilia- and flagella-associated protein 52</fullName>
    </recommendedName>
</protein>
<dbReference type="SUPFAM" id="SSF50978">
    <property type="entry name" value="WD40 repeat-like"/>
    <property type="match status" value="1"/>
</dbReference>
<evidence type="ECO:0000256" key="9">
    <source>
        <dbReference type="ARBA" id="ARBA00029456"/>
    </source>
</evidence>
<keyword evidence="4" id="KW-0853">WD repeat</keyword>
<evidence type="ECO:0000256" key="2">
    <source>
        <dbReference type="ARBA" id="ARBA00004496"/>
    </source>
</evidence>
<dbReference type="PROSITE" id="PS00678">
    <property type="entry name" value="WD_REPEATS_1"/>
    <property type="match status" value="2"/>
</dbReference>
<evidence type="ECO:0000256" key="10">
    <source>
        <dbReference type="ARBA" id="ARBA00029552"/>
    </source>
</evidence>
<keyword evidence="15" id="KW-1185">Reference proteome</keyword>
<dbReference type="FunFam" id="2.130.10.10:FF:001320">
    <property type="entry name" value="Predicted protein"/>
    <property type="match status" value="1"/>
</dbReference>
<dbReference type="Pfam" id="PF00400">
    <property type="entry name" value="WD40"/>
    <property type="match status" value="4"/>
</dbReference>
<dbReference type="PANTHER" id="PTHR13720">
    <property type="entry name" value="WD-40 REPEAT PROTEIN"/>
    <property type="match status" value="1"/>
</dbReference>
<proteinExistence type="inferred from homology"/>
<dbReference type="InterPro" id="IPR036322">
    <property type="entry name" value="WD40_repeat_dom_sf"/>
</dbReference>
<dbReference type="CDD" id="cd00200">
    <property type="entry name" value="WD40"/>
    <property type="match status" value="1"/>
</dbReference>
<dbReference type="InterPro" id="IPR011047">
    <property type="entry name" value="Quinoprotein_ADH-like_sf"/>
</dbReference>
<dbReference type="EMBL" id="CACRXK020002680">
    <property type="protein sequence ID" value="CAB3995527.1"/>
    <property type="molecule type" value="Genomic_DNA"/>
</dbReference>
<evidence type="ECO:0000256" key="6">
    <source>
        <dbReference type="ARBA" id="ARBA00022846"/>
    </source>
</evidence>
<sequence>MEDSAQDFAKLELVSTIGFAGCVPGGLIVHPDQHHIIYSVGNTIIVQHIVSNKQRFLVGHTDNISCIAVSKSGRYIASGQVTHMGFKADVIVWDYETCSKYCLLTLHKVKVEALAFSPNDKYLVSLGGQDDNSVVIWNIDKKEAICGAPAAVPSSGTSYVVAFSNHNDELFVTGGNKTLRVWELDLPNRKIRPTDCNMGQLKRIIKCIKVAEDDQSFYCGTTSGDILEVNMKTRLFRHYGPQKEKFSLGIQALQILKTGDVLVGAGDGTVALLKSQTYKRIRTAKVDGGVTSLTLRGAGHQFFVGTQISQMYRFNLSEFSSELINTCHYEKVYDIVFPYGYSDVFITSSKNDIRVWNTNTSKELLRITVPNMDCNAVAVTVDGKSIISGWSDNKIRAYSPQSGKLIYTINDAHNKGVTAIATTNDGRHLISGGGEGQVRVWSVSAVKHKMEEAMKEHKGSVTCIKVRKNDEECVTASTDGSCIIWDLKRFVRNQVIFANTLFKAICYRPDECQIITAGTDRKIAYWETFDGSQIRELDGSKSGSIEGLDISSLGDYLVTGGADKLIKVWKYEEGAITHVGEGHSGDITRLKICPNRQWIISVSADGAILRWKYPF</sequence>
<comment type="subcellular location">
    <subcellularLocation>
        <location evidence="1">Cell projection</location>
        <location evidence="1">Cilium</location>
        <location evidence="1">Flagellum</location>
    </subcellularLocation>
    <subcellularLocation>
        <location evidence="2">Cytoplasm</location>
    </subcellularLocation>
</comment>
<keyword evidence="6 14" id="KW-0282">Flagellum</keyword>
<comment type="similarity">
    <text evidence="9">Belongs to the CFAP52 family.</text>
</comment>
<dbReference type="InterPro" id="IPR055439">
    <property type="entry name" value="Beta-prop_EML_1st"/>
</dbReference>
<evidence type="ECO:0000256" key="1">
    <source>
        <dbReference type="ARBA" id="ARBA00004230"/>
    </source>
</evidence>
<name>A0A6S7HLH5_PARCT</name>
<evidence type="ECO:0000313" key="15">
    <source>
        <dbReference type="Proteomes" id="UP001152795"/>
    </source>
</evidence>
<evidence type="ECO:0000256" key="4">
    <source>
        <dbReference type="ARBA" id="ARBA00022574"/>
    </source>
</evidence>